<evidence type="ECO:0000313" key="3">
    <source>
        <dbReference type="Proteomes" id="UP000666562"/>
    </source>
</evidence>
<dbReference type="EMBL" id="JAAORC010000001">
    <property type="protein sequence ID" value="MBO8222960.1"/>
    <property type="molecule type" value="Genomic_DNA"/>
</dbReference>
<dbReference type="AlphaFoldDB" id="A0A8I1X677"/>
<reference evidence="2" key="1">
    <citation type="submission" date="2020-03" db="EMBL/GenBank/DDBJ databases">
        <title>Genome differentiation and subclade ecological adaptation of Prochlorococcus HLII clade in the global ocean.</title>
        <authorList>
            <person name="Yan W."/>
            <person name="Fen X."/>
            <person name="Zhang W."/>
        </authorList>
    </citation>
    <scope>NUCLEOTIDE SEQUENCE</scope>
    <source>
        <strain evidence="2">XMU1401</strain>
    </source>
</reference>
<dbReference type="Proteomes" id="UP000666562">
    <property type="component" value="Unassembled WGS sequence"/>
</dbReference>
<sequence>MRNYFSIIKIKLMKPINTSCALILGVLTLFSISNANAGGCSTHTEKKAVIECLSDDKKCIEAKEKESLYKVEA</sequence>
<name>A0A8I1X677_PROMR</name>
<proteinExistence type="predicted"/>
<protein>
    <submittedName>
        <fullName evidence="2">Uncharacterized protein</fullName>
    </submittedName>
</protein>
<feature type="signal peptide" evidence="1">
    <location>
        <begin position="1"/>
        <end position="37"/>
    </location>
</feature>
<gene>
    <name evidence="2" type="ORF">HA142_05480</name>
</gene>
<evidence type="ECO:0000256" key="1">
    <source>
        <dbReference type="SAM" id="SignalP"/>
    </source>
</evidence>
<organism evidence="2 3">
    <name type="scientific">Prochlorococcus marinus str. XMU1401</name>
    <dbReference type="NCBI Taxonomy" id="2052594"/>
    <lineage>
        <taxon>Bacteria</taxon>
        <taxon>Bacillati</taxon>
        <taxon>Cyanobacteriota</taxon>
        <taxon>Cyanophyceae</taxon>
        <taxon>Synechococcales</taxon>
        <taxon>Prochlorococcaceae</taxon>
        <taxon>Prochlorococcus</taxon>
    </lineage>
</organism>
<feature type="chain" id="PRO_5034333040" evidence="1">
    <location>
        <begin position="38"/>
        <end position="73"/>
    </location>
</feature>
<keyword evidence="1" id="KW-0732">Signal</keyword>
<accession>A0A8I1X677</accession>
<comment type="caution">
    <text evidence="2">The sequence shown here is derived from an EMBL/GenBank/DDBJ whole genome shotgun (WGS) entry which is preliminary data.</text>
</comment>
<evidence type="ECO:0000313" key="2">
    <source>
        <dbReference type="EMBL" id="MBO8222960.1"/>
    </source>
</evidence>